<sequence length="286" mass="32818">MKKTSIEAVPLIANFCEWLEEQKKSRNTILTYQRELERYQEWLQGKNGDISNLSKNDIQLYMTFLEQQGKSPVTIDKTFGAIRTFAKFLKKPEVTFGVQIKPIEKKEKVETLSPNDCVLLLAKVKESGHLRNIAIVYTLLHTGIRVSELCSLNKSDVDFVNNQLVVANKGEKRIIPLSKDAKYHLQNYMNSKVPGIKEEAIFSSKSNSRLTERSIQYILKKYGVYPHLLRHTFCQKLVDKGISLEVVSLLAGHKDINITRRYVKLCVEELKLEEAINKVFINDTLG</sequence>
<dbReference type="SUPFAM" id="SSF56349">
    <property type="entry name" value="DNA breaking-rejoining enzymes"/>
    <property type="match status" value="1"/>
</dbReference>
<dbReference type="Pfam" id="PF02899">
    <property type="entry name" value="Phage_int_SAM_1"/>
    <property type="match status" value="1"/>
</dbReference>
<dbReference type="PANTHER" id="PTHR30349:SF77">
    <property type="entry name" value="TYROSINE RECOMBINASE XERC"/>
    <property type="match status" value="1"/>
</dbReference>
<dbReference type="InterPro" id="IPR013762">
    <property type="entry name" value="Integrase-like_cat_sf"/>
</dbReference>
<dbReference type="PROSITE" id="PS51900">
    <property type="entry name" value="CB"/>
    <property type="match status" value="1"/>
</dbReference>
<dbReference type="InterPro" id="IPR011010">
    <property type="entry name" value="DNA_brk_join_enz"/>
</dbReference>
<proteinExistence type="predicted"/>
<keyword evidence="2" id="KW-0963">Cytoplasm</keyword>
<evidence type="ECO:0000256" key="6">
    <source>
        <dbReference type="ARBA" id="ARBA00023125"/>
    </source>
</evidence>
<dbReference type="PROSITE" id="PS51898">
    <property type="entry name" value="TYR_RECOMBINASE"/>
    <property type="match status" value="1"/>
</dbReference>
<keyword evidence="7" id="KW-0233">DNA recombination</keyword>
<keyword evidence="4" id="KW-0159">Chromosome partition</keyword>
<dbReference type="Gene3D" id="1.10.150.130">
    <property type="match status" value="1"/>
</dbReference>
<dbReference type="EMBL" id="JBHUMF010000032">
    <property type="protein sequence ID" value="MFD2682995.1"/>
    <property type="molecule type" value="Genomic_DNA"/>
</dbReference>
<dbReference type="PANTHER" id="PTHR30349">
    <property type="entry name" value="PHAGE INTEGRASE-RELATED"/>
    <property type="match status" value="1"/>
</dbReference>
<comment type="subcellular location">
    <subcellularLocation>
        <location evidence="1">Cytoplasm</location>
    </subcellularLocation>
</comment>
<name>A0ABW5RX98_9BACI</name>
<dbReference type="InterPro" id="IPR002104">
    <property type="entry name" value="Integrase_catalytic"/>
</dbReference>
<dbReference type="InterPro" id="IPR010998">
    <property type="entry name" value="Integrase_recombinase_N"/>
</dbReference>
<evidence type="ECO:0000256" key="4">
    <source>
        <dbReference type="ARBA" id="ARBA00022829"/>
    </source>
</evidence>
<evidence type="ECO:0000256" key="9">
    <source>
        <dbReference type="PROSITE-ProRule" id="PRU01248"/>
    </source>
</evidence>
<feature type="domain" description="Core-binding (CB)" evidence="11">
    <location>
        <begin position="6"/>
        <end position="90"/>
    </location>
</feature>
<dbReference type="InterPro" id="IPR004107">
    <property type="entry name" value="Integrase_SAM-like_N"/>
</dbReference>
<dbReference type="RefSeq" id="WP_377937881.1">
    <property type="nucleotide sequence ID" value="NZ_JBHUMF010000032.1"/>
</dbReference>
<organism evidence="12 13">
    <name type="scientific">Bacillus seohaeanensis</name>
    <dbReference type="NCBI Taxonomy" id="284580"/>
    <lineage>
        <taxon>Bacteria</taxon>
        <taxon>Bacillati</taxon>
        <taxon>Bacillota</taxon>
        <taxon>Bacilli</taxon>
        <taxon>Bacillales</taxon>
        <taxon>Bacillaceae</taxon>
        <taxon>Bacillus</taxon>
    </lineage>
</organism>
<evidence type="ECO:0000259" key="10">
    <source>
        <dbReference type="PROSITE" id="PS51898"/>
    </source>
</evidence>
<evidence type="ECO:0000256" key="7">
    <source>
        <dbReference type="ARBA" id="ARBA00023172"/>
    </source>
</evidence>
<dbReference type="Proteomes" id="UP001597506">
    <property type="component" value="Unassembled WGS sequence"/>
</dbReference>
<keyword evidence="5" id="KW-0229">DNA integration</keyword>
<keyword evidence="3" id="KW-0132">Cell division</keyword>
<evidence type="ECO:0000256" key="3">
    <source>
        <dbReference type="ARBA" id="ARBA00022618"/>
    </source>
</evidence>
<gene>
    <name evidence="12" type="ORF">ACFSUL_19810</name>
</gene>
<accession>A0ABW5RX98</accession>
<evidence type="ECO:0000259" key="11">
    <source>
        <dbReference type="PROSITE" id="PS51900"/>
    </source>
</evidence>
<evidence type="ECO:0000256" key="8">
    <source>
        <dbReference type="ARBA" id="ARBA00023306"/>
    </source>
</evidence>
<keyword evidence="13" id="KW-1185">Reference proteome</keyword>
<evidence type="ECO:0000256" key="2">
    <source>
        <dbReference type="ARBA" id="ARBA00022490"/>
    </source>
</evidence>
<evidence type="ECO:0000313" key="13">
    <source>
        <dbReference type="Proteomes" id="UP001597506"/>
    </source>
</evidence>
<keyword evidence="8" id="KW-0131">Cell cycle</keyword>
<reference evidence="13" key="1">
    <citation type="journal article" date="2019" name="Int. J. Syst. Evol. Microbiol.">
        <title>The Global Catalogue of Microorganisms (GCM) 10K type strain sequencing project: providing services to taxonomists for standard genome sequencing and annotation.</title>
        <authorList>
            <consortium name="The Broad Institute Genomics Platform"/>
            <consortium name="The Broad Institute Genome Sequencing Center for Infectious Disease"/>
            <person name="Wu L."/>
            <person name="Ma J."/>
        </authorList>
    </citation>
    <scope>NUCLEOTIDE SEQUENCE [LARGE SCALE GENOMIC DNA]</scope>
    <source>
        <strain evidence="13">KCTC 3913</strain>
    </source>
</reference>
<keyword evidence="6 9" id="KW-0238">DNA-binding</keyword>
<dbReference type="Gene3D" id="1.10.443.10">
    <property type="entry name" value="Intergrase catalytic core"/>
    <property type="match status" value="1"/>
</dbReference>
<dbReference type="InterPro" id="IPR044068">
    <property type="entry name" value="CB"/>
</dbReference>
<protein>
    <submittedName>
        <fullName evidence="12">Tyrosine-type recombinase/integrase</fullName>
    </submittedName>
</protein>
<feature type="domain" description="Tyr recombinase" evidence="10">
    <location>
        <begin position="107"/>
        <end position="277"/>
    </location>
</feature>
<dbReference type="InterPro" id="IPR050090">
    <property type="entry name" value="Tyrosine_recombinase_XerCD"/>
</dbReference>
<evidence type="ECO:0000256" key="1">
    <source>
        <dbReference type="ARBA" id="ARBA00004496"/>
    </source>
</evidence>
<comment type="caution">
    <text evidence="12">The sequence shown here is derived from an EMBL/GenBank/DDBJ whole genome shotgun (WGS) entry which is preliminary data.</text>
</comment>
<evidence type="ECO:0000256" key="5">
    <source>
        <dbReference type="ARBA" id="ARBA00022908"/>
    </source>
</evidence>
<dbReference type="Pfam" id="PF00589">
    <property type="entry name" value="Phage_integrase"/>
    <property type="match status" value="1"/>
</dbReference>
<evidence type="ECO:0000313" key="12">
    <source>
        <dbReference type="EMBL" id="MFD2682995.1"/>
    </source>
</evidence>